<evidence type="ECO:0000256" key="9">
    <source>
        <dbReference type="ARBA" id="ARBA00022723"/>
    </source>
</evidence>
<dbReference type="InterPro" id="IPR017900">
    <property type="entry name" value="4Fe4S_Fe_S_CS"/>
</dbReference>
<keyword evidence="12" id="KW-0411">Iron-sulfur</keyword>
<evidence type="ECO:0000313" key="18">
    <source>
        <dbReference type="EMBL" id="MBX8632866.1"/>
    </source>
</evidence>
<keyword evidence="11" id="KW-0408">Iron</keyword>
<evidence type="ECO:0000256" key="12">
    <source>
        <dbReference type="ARBA" id="ARBA00023014"/>
    </source>
</evidence>
<evidence type="ECO:0000256" key="10">
    <source>
        <dbReference type="ARBA" id="ARBA00023002"/>
    </source>
</evidence>
<organism evidence="18 19">
    <name type="scientific">Candidatus Sysuiplasma superficiale</name>
    <dbReference type="NCBI Taxonomy" id="2823368"/>
    <lineage>
        <taxon>Archaea</taxon>
        <taxon>Methanobacteriati</taxon>
        <taxon>Thermoplasmatota</taxon>
        <taxon>Thermoplasmata</taxon>
        <taxon>Candidatus Sysuiplasmatales</taxon>
        <taxon>Candidatus Sysuiplasmataceae</taxon>
        <taxon>Candidatus Sysuiplasma</taxon>
    </lineage>
</organism>
<dbReference type="Pfam" id="PF13085">
    <property type="entry name" value="Fer2_3"/>
    <property type="match status" value="1"/>
</dbReference>
<dbReference type="InterPro" id="IPR036010">
    <property type="entry name" value="2Fe-2S_ferredoxin-like_sf"/>
</dbReference>
<comment type="pathway">
    <text evidence="3">Carbohydrate metabolism; tricarboxylic acid cycle.</text>
</comment>
<keyword evidence="6" id="KW-0004">4Fe-4S</keyword>
<feature type="domain" description="4Fe-4S ferredoxin-type" evidence="17">
    <location>
        <begin position="164"/>
        <end position="196"/>
    </location>
</feature>
<keyword evidence="13" id="KW-0003">3Fe-4S</keyword>
<evidence type="ECO:0000256" key="1">
    <source>
        <dbReference type="ARBA" id="ARBA00001927"/>
    </source>
</evidence>
<dbReference type="PROSITE" id="PS00198">
    <property type="entry name" value="4FE4S_FER_1"/>
    <property type="match status" value="1"/>
</dbReference>
<dbReference type="GO" id="GO:0046872">
    <property type="term" value="F:metal ion binding"/>
    <property type="evidence" value="ECO:0007669"/>
    <property type="project" value="UniProtKB-KW"/>
</dbReference>
<dbReference type="Gene3D" id="1.10.1060.10">
    <property type="entry name" value="Alpha-helical ferredoxin"/>
    <property type="match status" value="1"/>
</dbReference>
<evidence type="ECO:0000256" key="4">
    <source>
        <dbReference type="ARBA" id="ARBA00009433"/>
    </source>
</evidence>
<dbReference type="PROSITE" id="PS00197">
    <property type="entry name" value="2FE2S_FER_1"/>
    <property type="match status" value="1"/>
</dbReference>
<dbReference type="PROSITE" id="PS51085">
    <property type="entry name" value="2FE2S_FER_2"/>
    <property type="match status" value="1"/>
</dbReference>
<dbReference type="InterPro" id="IPR009051">
    <property type="entry name" value="Helical_ferredxn"/>
</dbReference>
<dbReference type="InterPro" id="IPR012675">
    <property type="entry name" value="Beta-grasp_dom_sf"/>
</dbReference>
<keyword evidence="8" id="KW-0001">2Fe-2S</keyword>
<comment type="similarity">
    <text evidence="4">Belongs to the succinate dehydrogenase/fumarate reductase iron-sulfur protein family.</text>
</comment>
<keyword evidence="9" id="KW-0479">Metal-binding</keyword>
<dbReference type="InterPro" id="IPR025192">
    <property type="entry name" value="Succ_DH/fum_Rdtase_N"/>
</dbReference>
<dbReference type="GO" id="GO:0008177">
    <property type="term" value="F:succinate dehydrogenase (quinone) activity"/>
    <property type="evidence" value="ECO:0007669"/>
    <property type="project" value="UniProtKB-EC"/>
</dbReference>
<evidence type="ECO:0000256" key="5">
    <source>
        <dbReference type="ARBA" id="ARBA00012792"/>
    </source>
</evidence>
<evidence type="ECO:0000313" key="19">
    <source>
        <dbReference type="Proteomes" id="UP000716004"/>
    </source>
</evidence>
<evidence type="ECO:0000256" key="13">
    <source>
        <dbReference type="ARBA" id="ARBA00023291"/>
    </source>
</evidence>
<evidence type="ECO:0000256" key="7">
    <source>
        <dbReference type="ARBA" id="ARBA00022532"/>
    </source>
</evidence>
<feature type="domain" description="2Fe-2S ferredoxin-type" evidence="16">
    <location>
        <begin position="25"/>
        <end position="117"/>
    </location>
</feature>
<protein>
    <recommendedName>
        <fullName evidence="5">succinate dehydrogenase</fullName>
        <ecNumber evidence="5">1.3.5.1</ecNumber>
    </recommendedName>
</protein>
<dbReference type="InterPro" id="IPR001041">
    <property type="entry name" value="2Fe-2S_ferredoxin-type"/>
</dbReference>
<dbReference type="InterPro" id="IPR006058">
    <property type="entry name" value="2Fe2S_fd_BS"/>
</dbReference>
<evidence type="ECO:0000256" key="11">
    <source>
        <dbReference type="ARBA" id="ARBA00023004"/>
    </source>
</evidence>
<evidence type="ECO:0000259" key="17">
    <source>
        <dbReference type="PROSITE" id="PS51379"/>
    </source>
</evidence>
<dbReference type="InterPro" id="IPR017896">
    <property type="entry name" value="4Fe4S_Fe-S-bd"/>
</dbReference>
<dbReference type="GO" id="GO:0051538">
    <property type="term" value="F:3 iron, 4 sulfur cluster binding"/>
    <property type="evidence" value="ECO:0007669"/>
    <property type="project" value="UniProtKB-KW"/>
</dbReference>
<keyword evidence="7" id="KW-0816">Tricarboxylic acid cycle</keyword>
<dbReference type="PANTHER" id="PTHR11921">
    <property type="entry name" value="SUCCINATE DEHYDROGENASE IRON-SULFUR PROTEIN"/>
    <property type="match status" value="1"/>
</dbReference>
<evidence type="ECO:0000256" key="6">
    <source>
        <dbReference type="ARBA" id="ARBA00022485"/>
    </source>
</evidence>
<evidence type="ECO:0000259" key="16">
    <source>
        <dbReference type="PROSITE" id="PS51085"/>
    </source>
</evidence>
<dbReference type="FunFam" id="1.10.1060.10:FF:000003">
    <property type="entry name" value="Succinate dehydrogenase iron-sulfur subunit"/>
    <property type="match status" value="1"/>
</dbReference>
<dbReference type="InterPro" id="IPR050573">
    <property type="entry name" value="SDH/FRD_Iron-Sulfur"/>
</dbReference>
<dbReference type="EC" id="1.3.5.1" evidence="5"/>
<accession>A0A8J8CCY8</accession>
<evidence type="ECO:0000256" key="2">
    <source>
        <dbReference type="ARBA" id="ARBA00001966"/>
    </source>
</evidence>
<keyword evidence="10 18" id="KW-0560">Oxidoreductase</keyword>
<dbReference type="AlphaFoldDB" id="A0A8J8CCY8"/>
<evidence type="ECO:0000256" key="8">
    <source>
        <dbReference type="ARBA" id="ARBA00022714"/>
    </source>
</evidence>
<comment type="cofactor">
    <cofactor evidence="14">
        <name>[2Fe-2S] cluster</name>
        <dbReference type="ChEBI" id="CHEBI:190135"/>
    </cofactor>
</comment>
<dbReference type="SUPFAM" id="SSF46548">
    <property type="entry name" value="alpha-helical ferredoxin"/>
    <property type="match status" value="1"/>
</dbReference>
<dbReference type="Gene3D" id="3.10.20.30">
    <property type="match status" value="1"/>
</dbReference>
<dbReference type="GO" id="GO:0051539">
    <property type="term" value="F:4 iron, 4 sulfur cluster binding"/>
    <property type="evidence" value="ECO:0007669"/>
    <property type="project" value="UniProtKB-KW"/>
</dbReference>
<dbReference type="EMBL" id="JAGVSJ010000096">
    <property type="protein sequence ID" value="MBX8632866.1"/>
    <property type="molecule type" value="Genomic_DNA"/>
</dbReference>
<sequence length="265" mass="29935">MPLVEGQRVDKGLDSERGNRPRGAEQVNVKIKRFNPETKKFDEYRYKVYEDKLATVLDTLLKIKSRHDNTLSMRYSCRMGICGSCGMVANGKPILACETNLLSQLDEDKSITVEPMRGHPILKDLVTDFDQFFEKHASVEPHLYRNDKEEQYAAQNAYKQTKKQVNEFLPYSYCIMCGLCMDACPVVNSNTEFVGPQALSQAYRYYKDSRDQNSKRRLLDADNLHGAWGCEFSGSCSKACPKGVDPASAIQLLKASIISDFGEKG</sequence>
<dbReference type="Proteomes" id="UP000716004">
    <property type="component" value="Unassembled WGS sequence"/>
</dbReference>
<dbReference type="PROSITE" id="PS51379">
    <property type="entry name" value="4FE4S_FER_2"/>
    <property type="match status" value="1"/>
</dbReference>
<dbReference type="GO" id="GO:0051537">
    <property type="term" value="F:2 iron, 2 sulfur cluster binding"/>
    <property type="evidence" value="ECO:0007669"/>
    <property type="project" value="UniProtKB-KW"/>
</dbReference>
<comment type="caution">
    <text evidence="18">The sequence shown here is derived from an EMBL/GenBank/DDBJ whole genome shotgun (WGS) entry which is preliminary data.</text>
</comment>
<dbReference type="GO" id="GO:0009055">
    <property type="term" value="F:electron transfer activity"/>
    <property type="evidence" value="ECO:0007669"/>
    <property type="project" value="InterPro"/>
</dbReference>
<proteinExistence type="inferred from homology"/>
<dbReference type="PANTHER" id="PTHR11921:SF29">
    <property type="entry name" value="SUCCINATE DEHYDROGENASE [UBIQUINONE] IRON-SULFUR SUBUNIT, MITOCHONDRIAL"/>
    <property type="match status" value="1"/>
</dbReference>
<evidence type="ECO:0000256" key="14">
    <source>
        <dbReference type="ARBA" id="ARBA00034078"/>
    </source>
</evidence>
<feature type="region of interest" description="Disordered" evidence="15">
    <location>
        <begin position="1"/>
        <end position="23"/>
    </location>
</feature>
<dbReference type="NCBIfam" id="TIGR00384">
    <property type="entry name" value="dhsB"/>
    <property type="match status" value="1"/>
</dbReference>
<reference evidence="18" key="1">
    <citation type="submission" date="2021-04" db="EMBL/GenBank/DDBJ databases">
        <title>Genomic insights into ecological role and evolution of a novel Thermoplasmata order Candidatus Sysuiplasmatales.</title>
        <authorList>
            <person name="Yuan Y."/>
        </authorList>
    </citation>
    <scope>NUCLEOTIDE SEQUENCE</scope>
    <source>
        <strain evidence="18">YP2-bin.285</strain>
    </source>
</reference>
<dbReference type="GO" id="GO:0006099">
    <property type="term" value="P:tricarboxylic acid cycle"/>
    <property type="evidence" value="ECO:0007669"/>
    <property type="project" value="UniProtKB-KW"/>
</dbReference>
<comment type="cofactor">
    <cofactor evidence="2">
        <name>[4Fe-4S] cluster</name>
        <dbReference type="ChEBI" id="CHEBI:49883"/>
    </cofactor>
</comment>
<dbReference type="SUPFAM" id="SSF54292">
    <property type="entry name" value="2Fe-2S ferredoxin-like"/>
    <property type="match status" value="1"/>
</dbReference>
<evidence type="ECO:0000256" key="3">
    <source>
        <dbReference type="ARBA" id="ARBA00005163"/>
    </source>
</evidence>
<dbReference type="GO" id="GO:0022904">
    <property type="term" value="P:respiratory electron transport chain"/>
    <property type="evidence" value="ECO:0007669"/>
    <property type="project" value="TreeGrafter"/>
</dbReference>
<dbReference type="NCBIfam" id="NF004616">
    <property type="entry name" value="PRK05950.1"/>
    <property type="match status" value="1"/>
</dbReference>
<dbReference type="InterPro" id="IPR004489">
    <property type="entry name" value="Succ_DH/fum_Rdtase_Fe-S"/>
</dbReference>
<evidence type="ECO:0000256" key="15">
    <source>
        <dbReference type="SAM" id="MobiDB-lite"/>
    </source>
</evidence>
<name>A0A8J8CCY8_9ARCH</name>
<dbReference type="Pfam" id="PF13183">
    <property type="entry name" value="Fer4_8"/>
    <property type="match status" value="1"/>
</dbReference>
<gene>
    <name evidence="18" type="primary">sdhB</name>
    <name evidence="18" type="ORF">J9259_10215</name>
</gene>
<comment type="cofactor">
    <cofactor evidence="1">
        <name>[3Fe-4S] cluster</name>
        <dbReference type="ChEBI" id="CHEBI:21137"/>
    </cofactor>
</comment>
<feature type="compositionally biased region" description="Basic and acidic residues" evidence="15">
    <location>
        <begin position="7"/>
        <end position="23"/>
    </location>
</feature>